<evidence type="ECO:0000256" key="1">
    <source>
        <dbReference type="ARBA" id="ARBA00022527"/>
    </source>
</evidence>
<dbReference type="InterPro" id="IPR036890">
    <property type="entry name" value="HATPase_C_sf"/>
</dbReference>
<dbReference type="Proteomes" id="UP001431313">
    <property type="component" value="Unassembled WGS sequence"/>
</dbReference>
<name>A0ABT2CDE4_9ACTN</name>
<dbReference type="PANTHER" id="PTHR35526">
    <property type="entry name" value="ANTI-SIGMA-F FACTOR RSBW-RELATED"/>
    <property type="match status" value="1"/>
</dbReference>
<dbReference type="Gene3D" id="3.30.565.10">
    <property type="entry name" value="Histidine kinase-like ATPase, C-terminal domain"/>
    <property type="match status" value="1"/>
</dbReference>
<accession>A0ABT2CDE4</accession>
<feature type="compositionally biased region" description="Low complexity" evidence="2">
    <location>
        <begin position="1"/>
        <end position="15"/>
    </location>
</feature>
<comment type="caution">
    <text evidence="4">The sequence shown here is derived from an EMBL/GenBank/DDBJ whole genome shotgun (WGS) entry which is preliminary data.</text>
</comment>
<organism evidence="4 5">
    <name type="scientific">Streptomyces pyxinae</name>
    <dbReference type="NCBI Taxonomy" id="2970734"/>
    <lineage>
        <taxon>Bacteria</taxon>
        <taxon>Bacillati</taxon>
        <taxon>Actinomycetota</taxon>
        <taxon>Actinomycetes</taxon>
        <taxon>Kitasatosporales</taxon>
        <taxon>Streptomycetaceae</taxon>
        <taxon>Streptomyces</taxon>
    </lineage>
</organism>
<feature type="region of interest" description="Disordered" evidence="2">
    <location>
        <begin position="1"/>
        <end position="34"/>
    </location>
</feature>
<protein>
    <submittedName>
        <fullName evidence="4">ATP-binding protein</fullName>
    </submittedName>
</protein>
<keyword evidence="4" id="KW-0067">ATP-binding</keyword>
<dbReference type="PANTHER" id="PTHR35526:SF3">
    <property type="entry name" value="ANTI-SIGMA-F FACTOR RSBW"/>
    <property type="match status" value="1"/>
</dbReference>
<feature type="region of interest" description="Disordered" evidence="2">
    <location>
        <begin position="160"/>
        <end position="183"/>
    </location>
</feature>
<feature type="domain" description="Histidine kinase/HSP90-like ATPase" evidence="3">
    <location>
        <begin position="42"/>
        <end position="152"/>
    </location>
</feature>
<dbReference type="CDD" id="cd16936">
    <property type="entry name" value="HATPase_RsbW-like"/>
    <property type="match status" value="1"/>
</dbReference>
<dbReference type="RefSeq" id="WP_258786252.1">
    <property type="nucleotide sequence ID" value="NZ_JANUGQ010000004.1"/>
</dbReference>
<evidence type="ECO:0000256" key="2">
    <source>
        <dbReference type="SAM" id="MobiDB-lite"/>
    </source>
</evidence>
<dbReference type="InterPro" id="IPR003594">
    <property type="entry name" value="HATPase_dom"/>
</dbReference>
<reference evidence="4" key="1">
    <citation type="submission" date="2022-08" db="EMBL/GenBank/DDBJ databases">
        <authorList>
            <person name="Somphong A."/>
            <person name="Phongsopitanun W."/>
        </authorList>
    </citation>
    <scope>NUCLEOTIDE SEQUENCE</scope>
    <source>
        <strain evidence="4">LP05-1</strain>
    </source>
</reference>
<dbReference type="SUPFAM" id="SSF55874">
    <property type="entry name" value="ATPase domain of HSP90 chaperone/DNA topoisomerase II/histidine kinase"/>
    <property type="match status" value="1"/>
</dbReference>
<keyword evidence="4" id="KW-0547">Nucleotide-binding</keyword>
<dbReference type="InterPro" id="IPR050267">
    <property type="entry name" value="Anti-sigma-factor_SerPK"/>
</dbReference>
<dbReference type="GO" id="GO:0005524">
    <property type="term" value="F:ATP binding"/>
    <property type="evidence" value="ECO:0007669"/>
    <property type="project" value="UniProtKB-KW"/>
</dbReference>
<evidence type="ECO:0000259" key="3">
    <source>
        <dbReference type="Pfam" id="PF13581"/>
    </source>
</evidence>
<proteinExistence type="predicted"/>
<evidence type="ECO:0000313" key="4">
    <source>
        <dbReference type="EMBL" id="MCS0635435.1"/>
    </source>
</evidence>
<keyword evidence="1" id="KW-0418">Kinase</keyword>
<dbReference type="EMBL" id="JANUGQ010000004">
    <property type="protein sequence ID" value="MCS0635435.1"/>
    <property type="molecule type" value="Genomic_DNA"/>
</dbReference>
<sequence>MSGRQAGAAGPAPGERGPRATGQGADGPEQGPLARWHRQVGPADLKAVREIRQDLRELLRHWGGPGSADVAELLTSELVTNALIHTERGAVVTATLGPAGLRVEVRDFLAAPPTPHRPSVDDGTHGRGLVLVDGLADAWGVRGHGVGKVVWFELSPGGDGGPAGSNGSAAGRTGTSDAGDTCS</sequence>
<evidence type="ECO:0000313" key="5">
    <source>
        <dbReference type="Proteomes" id="UP001431313"/>
    </source>
</evidence>
<gene>
    <name evidence="4" type="ORF">NX801_07130</name>
</gene>
<keyword evidence="1" id="KW-0808">Transferase</keyword>
<feature type="compositionally biased region" description="Polar residues" evidence="2">
    <location>
        <begin position="173"/>
        <end position="183"/>
    </location>
</feature>
<dbReference type="Pfam" id="PF13581">
    <property type="entry name" value="HATPase_c_2"/>
    <property type="match status" value="1"/>
</dbReference>
<keyword evidence="5" id="KW-1185">Reference proteome</keyword>
<keyword evidence="1" id="KW-0723">Serine/threonine-protein kinase</keyword>